<reference evidence="3" key="1">
    <citation type="submission" date="2022-07" db="EMBL/GenBank/DDBJ databases">
        <title>Evaluation of T. orientalis genome assembly methods using nanopore sequencing and analysis of variation between genomes.</title>
        <authorList>
            <person name="Yam J."/>
            <person name="Micallef M.L."/>
            <person name="Liu M."/>
            <person name="Djordjevic S.P."/>
            <person name="Bogema D.R."/>
            <person name="Jenkins C."/>
        </authorList>
    </citation>
    <scope>NUCLEOTIDE SEQUENCE</scope>
    <source>
        <strain evidence="3">Goon Nure</strain>
    </source>
</reference>
<organism evidence="3 4">
    <name type="scientific">Theileria orientalis</name>
    <dbReference type="NCBI Taxonomy" id="68886"/>
    <lineage>
        <taxon>Eukaryota</taxon>
        <taxon>Sar</taxon>
        <taxon>Alveolata</taxon>
        <taxon>Apicomplexa</taxon>
        <taxon>Aconoidasida</taxon>
        <taxon>Piroplasmida</taxon>
        <taxon>Theileriidae</taxon>
        <taxon>Theileria</taxon>
    </lineage>
</organism>
<feature type="coiled-coil region" evidence="1">
    <location>
        <begin position="251"/>
        <end position="285"/>
    </location>
</feature>
<feature type="region of interest" description="Disordered" evidence="2">
    <location>
        <begin position="209"/>
        <end position="232"/>
    </location>
</feature>
<feature type="coiled-coil region" evidence="1">
    <location>
        <begin position="1350"/>
        <end position="1450"/>
    </location>
</feature>
<sequence length="1463" mass="167450">MAEVETFSGFRVYKHFKDRNSYHKNHLRRLRNEYVVESLFGTNEQALPNSKTRKLVKKLKSLQEISDTFFQRVKLEPEVLESFKNVFGSSFEHGTIDHESFLKSEKTSHFKLIRLLFETLSGNYDKILELENQVHSLTDENSSLNAYVSDVQDEMAKLRKFASDCNEMRVSELGIQSEEYQILYEKHSSLQDEMKNLLQKNYKLEKQVSKIREHEKEEDSRREGSREDGSTELAQLGIPYGIDLFEPVLDESRFQSKVEEYEKRIEELKKSNNVLFDENMKLKKKWEERFGPEKFVTLSLLFNQITRTHNKLFQDQHDLERARSDTETYQKMSMLLYDARMNTLEYENRTYKEKLAEMEETLKLETVGRFSLESIVSQLKMELHQSQQVYLKLESLNSSLLTNGHELDLVKTNRDVLSEQLSRMKHMVTNLTKDKHELSSKIFNLEYTKDTLMKELDVLKEQVRKVERLLMDKAEDRLDFRDKITNIQLEANSKILEDKLIRIKMQNDELKLENTNLTTSMIELKNNLERERRENSELMKKVSQSMKNESKMTAEMQQIINEVNGLKASLETGAVNLRHMSDDLGLMNRKLFEKDLQLSSLEAKKDTATSVLTEFAAKLSRCRLGTVNMEELRRIDIKALNYSELIQLLTSTGVTGATTGIFNNVSGNTVSFSTGTHNSALNQASLNATNNTLGSATSLNMSLSSSGNQGGLNEGAGDKAVPFSHPQSAGSFANPFASAVLDSTTGTNVYGQRVGKRGSMNKTVVKDGMEENLMRNLTNLINFNEFLSVLCVNLAKQLGTLTNNMLNVTNFSNIYETFKMELVDVDTFKNECMVKISDLETKIASLEQLNEQLGEKHVWEKSIVRLKENYEKSLGNYKMMLKECRHLLKLNETALDSLRSENSRLLADCSGAANVMIEYENKLSDSTSELMQLKELIFTVLPTELKMNATRETPMRSIELLMSYLNSIGIKEPITVNYNDYGVRSRINEYSARNTSGRTNNHTSPARVNDYTAAANAHDIFSTGRTSNLLSTGGRVETSYGSASRLDSANNTYSRFNSNINSSVANIVNSASRTNSNVNKSAGNINSNVNNIASNNSANEVDRVSSQQYDQKIAGQQQTASSSSSSSSVRNKEVSGNYGIGRESDNDEKYEYNKEALMQKEQQLNDVYDDVNYYCKLIVNEIKSQMNTDKQIDTDYESTNSNHDVESEDTVSDYKDEDYVVDRFEEILNLLNKLYYHRNYQGIKYSCGIGGEMDVNKRSEAYGIGSGMGNSGSGDANTIVMDMNVIKSINKFAETLRMYYRACNKPNEFLLDDLEYQMESIPTIMDSEAKFKTFTKSLTKLMNLAGEFIYEQLTENSERMDGMMKQIQENNELIQKLDDMNTEKDQQLRSMQYELNDAKMQCVRLRQMCESEKNQVQQANLSLNQYESDVRRLQEDLEESSKKNEKLLLLVNEYQQIIKLLKT</sequence>
<keyword evidence="1" id="KW-0175">Coiled coil</keyword>
<dbReference type="Proteomes" id="UP000244811">
    <property type="component" value="Chromosome 4"/>
</dbReference>
<protein>
    <submittedName>
        <fullName evidence="3">Uncharacterized protein</fullName>
    </submittedName>
</protein>
<feature type="coiled-coil region" evidence="1">
    <location>
        <begin position="449"/>
        <end position="548"/>
    </location>
</feature>
<feature type="coiled-coil region" evidence="1">
    <location>
        <begin position="829"/>
        <end position="856"/>
    </location>
</feature>
<evidence type="ECO:0000313" key="4">
    <source>
        <dbReference type="Proteomes" id="UP000244811"/>
    </source>
</evidence>
<dbReference type="PANTHER" id="PTHR45615">
    <property type="entry name" value="MYOSIN HEAVY CHAIN, NON-MUSCLE"/>
    <property type="match status" value="1"/>
</dbReference>
<dbReference type="PANTHER" id="PTHR45615:SF80">
    <property type="entry name" value="GRIP DOMAIN-CONTAINING PROTEIN"/>
    <property type="match status" value="1"/>
</dbReference>
<evidence type="ECO:0000256" key="2">
    <source>
        <dbReference type="SAM" id="MobiDB-lite"/>
    </source>
</evidence>
<evidence type="ECO:0000256" key="1">
    <source>
        <dbReference type="SAM" id="Coils"/>
    </source>
</evidence>
<feature type="region of interest" description="Disordered" evidence="2">
    <location>
        <begin position="704"/>
        <end position="724"/>
    </location>
</feature>
<proteinExistence type="predicted"/>
<evidence type="ECO:0000313" key="3">
    <source>
        <dbReference type="EMBL" id="UKK02638.2"/>
    </source>
</evidence>
<gene>
    <name evidence="3" type="ORF">MACK_002732</name>
</gene>
<feature type="compositionally biased region" description="Basic and acidic residues" evidence="2">
    <location>
        <begin position="209"/>
        <end position="229"/>
    </location>
</feature>
<feature type="region of interest" description="Disordered" evidence="2">
    <location>
        <begin position="1100"/>
        <end position="1147"/>
    </location>
</feature>
<dbReference type="EMBL" id="CP056072">
    <property type="protein sequence ID" value="UKK02638.2"/>
    <property type="molecule type" value="Genomic_DNA"/>
</dbReference>
<feature type="compositionally biased region" description="Polar residues" evidence="2">
    <location>
        <begin position="1104"/>
        <end position="1120"/>
    </location>
</feature>
<name>A0A976ME34_THEOR</name>
<accession>A0A976ME34</accession>